<dbReference type="RefSeq" id="WP_123926321.1">
    <property type="nucleotide sequence ID" value="NZ_JBPSDP010000003.1"/>
</dbReference>
<proteinExistence type="predicted"/>
<comment type="caution">
    <text evidence="2">The sequence shown here is derived from an EMBL/GenBank/DDBJ whole genome shotgun (WGS) entry which is preliminary data.</text>
</comment>
<accession>A0A3N4GUV0</accession>
<gene>
    <name evidence="2" type="ORF">EF294_05270</name>
</gene>
<dbReference type="NCBIfam" id="NF033649">
    <property type="entry name" value="LipDrop_Rv1109c"/>
    <property type="match status" value="1"/>
</dbReference>
<feature type="compositionally biased region" description="Low complexity" evidence="1">
    <location>
        <begin position="154"/>
        <end position="166"/>
    </location>
</feature>
<dbReference type="AlphaFoldDB" id="A0A3N4GUV0"/>
<protein>
    <submittedName>
        <fullName evidence="2">Lipid droplet-associated protein</fullName>
    </submittedName>
</protein>
<feature type="region of interest" description="Disordered" evidence="1">
    <location>
        <begin position="152"/>
        <end position="172"/>
    </location>
</feature>
<feature type="compositionally biased region" description="Acidic residues" evidence="1">
    <location>
        <begin position="102"/>
        <end position="116"/>
    </location>
</feature>
<evidence type="ECO:0000313" key="2">
    <source>
        <dbReference type="EMBL" id="RPA65257.1"/>
    </source>
</evidence>
<organism evidence="2 3">
    <name type="scientific">Gordonia oryzae</name>
    <dbReference type="NCBI Taxonomy" id="2487349"/>
    <lineage>
        <taxon>Bacteria</taxon>
        <taxon>Bacillati</taxon>
        <taxon>Actinomycetota</taxon>
        <taxon>Actinomycetes</taxon>
        <taxon>Mycobacteriales</taxon>
        <taxon>Gordoniaceae</taxon>
        <taxon>Gordonia</taxon>
    </lineage>
</organism>
<evidence type="ECO:0000256" key="1">
    <source>
        <dbReference type="SAM" id="MobiDB-lite"/>
    </source>
</evidence>
<keyword evidence="3" id="KW-1185">Reference proteome</keyword>
<dbReference type="Proteomes" id="UP000267536">
    <property type="component" value="Unassembled WGS sequence"/>
</dbReference>
<sequence length="235" mass="25313">MVRAPYPARIAAGLVVTAVEETRKLPTLLFTLPVTAVSETLQLAMRAQQGIAELAIKGDTALEMIFDRPSEEPAWARFDEDDTEVADTVVPIESGRAILTDTTDDEHDTASDDDTEPAPSEPKRAVTSSAEPPAPRADAGRFALYSSAPEEVITSSTTGPGSDTPAPTGPVPEVVEYTEYDNLTLAQLRAKLRSVGVDELSELLAYEKANRNRAPFITMIDNRITAAENKRSPST</sequence>
<feature type="region of interest" description="Disordered" evidence="1">
    <location>
        <begin position="73"/>
        <end position="137"/>
    </location>
</feature>
<evidence type="ECO:0000313" key="3">
    <source>
        <dbReference type="Proteomes" id="UP000267536"/>
    </source>
</evidence>
<dbReference type="EMBL" id="RKMH01000003">
    <property type="protein sequence ID" value="RPA65257.1"/>
    <property type="molecule type" value="Genomic_DNA"/>
</dbReference>
<dbReference type="OrthoDB" id="3544242at2"/>
<name>A0A3N4GUV0_9ACTN</name>
<reference evidence="2 3" key="1">
    <citation type="submission" date="2018-11" db="EMBL/GenBank/DDBJ databases">
        <title>Draft genome sequence of Gordonia sp. RS15-1S isolated from rice stems.</title>
        <authorList>
            <person name="Muangham S."/>
        </authorList>
    </citation>
    <scope>NUCLEOTIDE SEQUENCE [LARGE SCALE GENOMIC DNA]</scope>
    <source>
        <strain evidence="2 3">RS15-1S</strain>
    </source>
</reference>
<dbReference type="InterPro" id="IPR047728">
    <property type="entry name" value="LipDrop-assoc"/>
</dbReference>